<gene>
    <name evidence="1" type="ORF">L6164_016688</name>
</gene>
<keyword evidence="2" id="KW-1185">Reference proteome</keyword>
<dbReference type="EMBL" id="CM039431">
    <property type="protein sequence ID" value="KAI4338349.1"/>
    <property type="molecule type" value="Genomic_DNA"/>
</dbReference>
<sequence length="124" mass="14146">MGEDEVIHLHPGVQPQILGHQAIGVFLALLQFPGSSFKDLLPIILLGIGVIYRISSNRTKCEFVGIPYERLKVISRDPVTGIDVTKREAYLSDEEFHEKFGMTKSAFYKLHKWKQKLKMSVDLF</sequence>
<organism evidence="1 2">
    <name type="scientific">Bauhinia variegata</name>
    <name type="common">Purple orchid tree</name>
    <name type="synonym">Phanera variegata</name>
    <dbReference type="NCBI Taxonomy" id="167791"/>
    <lineage>
        <taxon>Eukaryota</taxon>
        <taxon>Viridiplantae</taxon>
        <taxon>Streptophyta</taxon>
        <taxon>Embryophyta</taxon>
        <taxon>Tracheophyta</taxon>
        <taxon>Spermatophyta</taxon>
        <taxon>Magnoliopsida</taxon>
        <taxon>eudicotyledons</taxon>
        <taxon>Gunneridae</taxon>
        <taxon>Pentapetalae</taxon>
        <taxon>rosids</taxon>
        <taxon>fabids</taxon>
        <taxon>Fabales</taxon>
        <taxon>Fabaceae</taxon>
        <taxon>Cercidoideae</taxon>
        <taxon>Cercideae</taxon>
        <taxon>Bauhiniinae</taxon>
        <taxon>Bauhinia</taxon>
    </lineage>
</organism>
<comment type="caution">
    <text evidence="1">The sequence shown here is derived from an EMBL/GenBank/DDBJ whole genome shotgun (WGS) entry which is preliminary data.</text>
</comment>
<protein>
    <submittedName>
        <fullName evidence="1">Uncharacterized protein</fullName>
    </submittedName>
</protein>
<reference evidence="1 2" key="1">
    <citation type="journal article" date="2022" name="DNA Res.">
        <title>Chromosomal-level genome assembly of the orchid tree Bauhinia variegata (Leguminosae; Cercidoideae) supports the allotetraploid origin hypothesis of Bauhinia.</title>
        <authorList>
            <person name="Zhong Y."/>
            <person name="Chen Y."/>
            <person name="Zheng D."/>
            <person name="Pang J."/>
            <person name="Liu Y."/>
            <person name="Luo S."/>
            <person name="Meng S."/>
            <person name="Qian L."/>
            <person name="Wei D."/>
            <person name="Dai S."/>
            <person name="Zhou R."/>
        </authorList>
    </citation>
    <scope>NUCLEOTIDE SEQUENCE [LARGE SCALE GENOMIC DNA]</scope>
    <source>
        <strain evidence="1">BV-YZ2020</strain>
    </source>
</reference>
<proteinExistence type="predicted"/>
<evidence type="ECO:0000313" key="1">
    <source>
        <dbReference type="EMBL" id="KAI4338349.1"/>
    </source>
</evidence>
<evidence type="ECO:0000313" key="2">
    <source>
        <dbReference type="Proteomes" id="UP000828941"/>
    </source>
</evidence>
<accession>A0ACB9NSI2</accession>
<dbReference type="Proteomes" id="UP000828941">
    <property type="component" value="Chromosome 6"/>
</dbReference>
<name>A0ACB9NSI2_BAUVA</name>